<comment type="caution">
    <text evidence="2">The sequence shown here is derived from an EMBL/GenBank/DDBJ whole genome shotgun (WGS) entry which is preliminary data.</text>
</comment>
<evidence type="ECO:0000313" key="2">
    <source>
        <dbReference type="EMBL" id="KAK8015625.1"/>
    </source>
</evidence>
<dbReference type="InterPro" id="IPR007325">
    <property type="entry name" value="KFase/CYL"/>
</dbReference>
<evidence type="ECO:0008006" key="4">
    <source>
        <dbReference type="Google" id="ProtNLM"/>
    </source>
</evidence>
<keyword evidence="3" id="KW-1185">Reference proteome</keyword>
<dbReference type="Proteomes" id="UP001396898">
    <property type="component" value="Unassembled WGS sequence"/>
</dbReference>
<name>A0ABR1RL17_9PEZI</name>
<dbReference type="PANTHER" id="PTHR34861:SF10">
    <property type="entry name" value="CYCLASE"/>
    <property type="match status" value="1"/>
</dbReference>
<comment type="similarity">
    <text evidence="1">Belongs to the Cyclase 1 superfamily.</text>
</comment>
<dbReference type="Gene3D" id="3.50.30.50">
    <property type="entry name" value="Putative cyclase"/>
    <property type="match status" value="1"/>
</dbReference>
<organism evidence="2 3">
    <name type="scientific">Apiospora marii</name>
    <dbReference type="NCBI Taxonomy" id="335849"/>
    <lineage>
        <taxon>Eukaryota</taxon>
        <taxon>Fungi</taxon>
        <taxon>Dikarya</taxon>
        <taxon>Ascomycota</taxon>
        <taxon>Pezizomycotina</taxon>
        <taxon>Sordariomycetes</taxon>
        <taxon>Xylariomycetidae</taxon>
        <taxon>Amphisphaeriales</taxon>
        <taxon>Apiosporaceae</taxon>
        <taxon>Apiospora</taxon>
    </lineage>
</organism>
<sequence length="340" mass="38303">MAYTFPKFEDLPPVPGAPQGCLWGFYDKDDQKDEIGSINLLTPQVVKEASSEIQTGRHVQLDWPLNSLKFPTWGRKIYINTVDHRLLDMSQTEQKSYAFDDEISINTQACSQWDSLRHVLMYAKKWSASEQHLFYNGLTYDEARDSKKRGIHNFCDRGGIVGRGVLIDMVRYWAKIGQAAPDPWGSHEITVDELDAALADQHGTQTKQGDILLVRTGYIQRHNEATDPERQEGTQTNFRSIGLAPRESMLRWLYDRHFAAVVADNVAVETLPSPPDNDYPSLLLHDWLLVWWGTPLGELWDLEGLGKACSELGRWSFFLTSAPLNVIGGAASPPGAIAIF</sequence>
<protein>
    <recommendedName>
        <fullName evidence="4">Cyclase</fullName>
    </recommendedName>
</protein>
<proteinExistence type="inferred from homology"/>
<dbReference type="Pfam" id="PF04199">
    <property type="entry name" value="Cyclase"/>
    <property type="match status" value="1"/>
</dbReference>
<accession>A0ABR1RL17</accession>
<dbReference type="PANTHER" id="PTHR34861">
    <property type="match status" value="1"/>
</dbReference>
<gene>
    <name evidence="2" type="ORF">PG991_008513</name>
</gene>
<dbReference type="InterPro" id="IPR037175">
    <property type="entry name" value="KFase_sf"/>
</dbReference>
<evidence type="ECO:0000256" key="1">
    <source>
        <dbReference type="ARBA" id="ARBA00007865"/>
    </source>
</evidence>
<reference evidence="2 3" key="1">
    <citation type="submission" date="2023-01" db="EMBL/GenBank/DDBJ databases">
        <title>Analysis of 21 Apiospora genomes using comparative genomics revels a genus with tremendous synthesis potential of carbohydrate active enzymes and secondary metabolites.</title>
        <authorList>
            <person name="Sorensen T."/>
        </authorList>
    </citation>
    <scope>NUCLEOTIDE SEQUENCE [LARGE SCALE GENOMIC DNA]</scope>
    <source>
        <strain evidence="2 3">CBS 20057</strain>
    </source>
</reference>
<dbReference type="EMBL" id="JAQQWI010000012">
    <property type="protein sequence ID" value="KAK8015625.1"/>
    <property type="molecule type" value="Genomic_DNA"/>
</dbReference>
<evidence type="ECO:0000313" key="3">
    <source>
        <dbReference type="Proteomes" id="UP001396898"/>
    </source>
</evidence>
<dbReference type="SUPFAM" id="SSF102198">
    <property type="entry name" value="Putative cyclase"/>
    <property type="match status" value="1"/>
</dbReference>